<reference evidence="6" key="1">
    <citation type="submission" date="2021-02" db="EMBL/GenBank/DDBJ databases">
        <authorList>
            <person name="Bekaert M."/>
        </authorList>
    </citation>
    <scope>NUCLEOTIDE SEQUENCE</scope>
    <source>
        <strain evidence="6">IoA-00</strain>
    </source>
</reference>
<dbReference type="Pfam" id="PF07738">
    <property type="entry name" value="Sad1_UNC"/>
    <property type="match status" value="1"/>
</dbReference>
<comment type="subcellular location">
    <subcellularLocation>
        <location evidence="1">Membrane</location>
    </subcellularLocation>
</comment>
<dbReference type="AlphaFoldDB" id="A0A7R8H301"/>
<keyword evidence="2" id="KW-0812">Transmembrane</keyword>
<dbReference type="PANTHER" id="PTHR12911">
    <property type="entry name" value="SAD1/UNC-84-LIKE PROTEIN-RELATED"/>
    <property type="match status" value="1"/>
</dbReference>
<dbReference type="PANTHER" id="PTHR12911:SF8">
    <property type="entry name" value="KLAROID PROTEIN-RELATED"/>
    <property type="match status" value="1"/>
</dbReference>
<dbReference type="Proteomes" id="UP000675881">
    <property type="component" value="Chromosome 13"/>
</dbReference>
<keyword evidence="7" id="KW-1185">Reference proteome</keyword>
<name>A0A7R8H301_LEPSM</name>
<dbReference type="InterPro" id="IPR045119">
    <property type="entry name" value="SUN1-5"/>
</dbReference>
<accession>A0A7R8H301</accession>
<proteinExistence type="predicted"/>
<dbReference type="OrthoDB" id="342281at2759"/>
<evidence type="ECO:0000256" key="3">
    <source>
        <dbReference type="ARBA" id="ARBA00022989"/>
    </source>
</evidence>
<evidence type="ECO:0000313" key="7">
    <source>
        <dbReference type="Proteomes" id="UP000675881"/>
    </source>
</evidence>
<organism evidence="6 7">
    <name type="scientific">Lepeophtheirus salmonis</name>
    <name type="common">Salmon louse</name>
    <name type="synonym">Caligus salmonis</name>
    <dbReference type="NCBI Taxonomy" id="72036"/>
    <lineage>
        <taxon>Eukaryota</taxon>
        <taxon>Metazoa</taxon>
        <taxon>Ecdysozoa</taxon>
        <taxon>Arthropoda</taxon>
        <taxon>Crustacea</taxon>
        <taxon>Multicrustacea</taxon>
        <taxon>Hexanauplia</taxon>
        <taxon>Copepoda</taxon>
        <taxon>Siphonostomatoida</taxon>
        <taxon>Caligidae</taxon>
        <taxon>Lepeophtheirus</taxon>
    </lineage>
</organism>
<dbReference type="GO" id="GO:0043495">
    <property type="term" value="F:protein-membrane adaptor activity"/>
    <property type="evidence" value="ECO:0007669"/>
    <property type="project" value="TreeGrafter"/>
</dbReference>
<keyword evidence="3" id="KW-1133">Transmembrane helix</keyword>
<sequence>MTVFASSYKRWISTITRKLLYELPALILILDTKLLLKHDLQPPWEKNISIHKKYKEQYMQITDDIEKVILTKINSENNSRIHMESVITKVSDLIRIYDSDKTGKFDFALESAGGSIITTRCTESLINHKALYTIFGFSVWYPSNNPRLAIQHGTHPGECWAFKGSQGNLVIKLSNYIFPKEVSIEHVSKSLTPNKLIDSAPKNFSIYGLDSEDDERPLMLGNYLYLDNDIILQNFEIQFPSLQPYNILEIVIHSNHGNINYTCLYRVRVHGILFS</sequence>
<dbReference type="Gene3D" id="2.60.120.260">
    <property type="entry name" value="Galactose-binding domain-like"/>
    <property type="match status" value="1"/>
</dbReference>
<evidence type="ECO:0000256" key="4">
    <source>
        <dbReference type="ARBA" id="ARBA00023054"/>
    </source>
</evidence>
<gene>
    <name evidence="6" type="ORF">LSAA_4464</name>
</gene>
<dbReference type="FunFam" id="2.60.120.260:FF:000009">
    <property type="entry name" value="SUN domain-containing protein 1 isoform X1"/>
    <property type="match status" value="1"/>
</dbReference>
<evidence type="ECO:0000256" key="1">
    <source>
        <dbReference type="ARBA" id="ARBA00004370"/>
    </source>
</evidence>
<keyword evidence="5" id="KW-0472">Membrane</keyword>
<keyword evidence="4" id="KW-0175">Coiled coil</keyword>
<dbReference type="InterPro" id="IPR012919">
    <property type="entry name" value="SUN_dom"/>
</dbReference>
<dbReference type="GO" id="GO:0034993">
    <property type="term" value="C:meiotic nuclear membrane microtubule tethering complex"/>
    <property type="evidence" value="ECO:0007669"/>
    <property type="project" value="TreeGrafter"/>
</dbReference>
<evidence type="ECO:0000256" key="5">
    <source>
        <dbReference type="ARBA" id="ARBA00023136"/>
    </source>
</evidence>
<evidence type="ECO:0000313" key="6">
    <source>
        <dbReference type="EMBL" id="CAF2822159.1"/>
    </source>
</evidence>
<evidence type="ECO:0000256" key="2">
    <source>
        <dbReference type="ARBA" id="ARBA00022692"/>
    </source>
</evidence>
<dbReference type="EMBL" id="HG994592">
    <property type="protein sequence ID" value="CAF2822159.1"/>
    <property type="molecule type" value="Genomic_DNA"/>
</dbReference>
<dbReference type="PROSITE" id="PS51469">
    <property type="entry name" value="SUN"/>
    <property type="match status" value="1"/>
</dbReference>
<protein>
    <submittedName>
        <fullName evidence="6">SUN1_2</fullName>
    </submittedName>
</protein>